<dbReference type="InterPro" id="IPR044600">
    <property type="entry name" value="ATL1/ATL16-like"/>
</dbReference>
<keyword evidence="8 13" id="KW-0863">Zinc-finger</keyword>
<comment type="catalytic activity">
    <reaction evidence="1">
        <text>S-ubiquitinyl-[E2 ubiquitin-conjugating enzyme]-L-cysteine + [acceptor protein]-L-lysine = [E2 ubiquitin-conjugating enzyme]-L-cysteine + N(6)-ubiquitinyl-[acceptor protein]-L-lysine.</text>
        <dbReference type="EC" id="2.3.2.27"/>
    </reaction>
</comment>
<evidence type="ECO:0000256" key="2">
    <source>
        <dbReference type="ARBA" id="ARBA00004167"/>
    </source>
</evidence>
<dbReference type="PANTHER" id="PTHR46913">
    <property type="entry name" value="RING-H2 FINGER PROTEIN ATL16"/>
    <property type="match status" value="1"/>
</dbReference>
<feature type="domain" description="RING-type" evidence="15">
    <location>
        <begin position="79"/>
        <end position="121"/>
    </location>
</feature>
<reference evidence="16" key="1">
    <citation type="journal article" date="2019" name="BMC Genomics">
        <title>A new reference genome for Sorghum bicolor reveals high levels of sequence similarity between sweet and grain genotypes: implications for the genetics of sugar metabolism.</title>
        <authorList>
            <person name="Cooper E.A."/>
            <person name="Brenton Z.W."/>
            <person name="Flinn B.S."/>
            <person name="Jenkins J."/>
            <person name="Shu S."/>
            <person name="Flowers D."/>
            <person name="Luo F."/>
            <person name="Wang Y."/>
            <person name="Xia P."/>
            <person name="Barry K."/>
            <person name="Daum C."/>
            <person name="Lipzen A."/>
            <person name="Yoshinaga Y."/>
            <person name="Schmutz J."/>
            <person name="Saski C."/>
            <person name="Vermerris W."/>
            <person name="Kresovich S."/>
        </authorList>
    </citation>
    <scope>NUCLEOTIDE SEQUENCE</scope>
</reference>
<comment type="pathway">
    <text evidence="3">Protein modification; protein ubiquitination.</text>
</comment>
<dbReference type="InterPro" id="IPR001841">
    <property type="entry name" value="Znf_RING"/>
</dbReference>
<dbReference type="GO" id="GO:0008270">
    <property type="term" value="F:zinc ion binding"/>
    <property type="evidence" value="ECO:0007669"/>
    <property type="project" value="UniProtKB-KW"/>
</dbReference>
<keyword evidence="11" id="KW-1133">Transmembrane helix</keyword>
<dbReference type="Gene3D" id="3.30.40.10">
    <property type="entry name" value="Zinc/RING finger domain, C3HC4 (zinc finger)"/>
    <property type="match status" value="1"/>
</dbReference>
<keyword evidence="10" id="KW-0862">Zinc</keyword>
<evidence type="ECO:0000256" key="12">
    <source>
        <dbReference type="ARBA" id="ARBA00023136"/>
    </source>
</evidence>
<evidence type="ECO:0000256" key="4">
    <source>
        <dbReference type="ARBA" id="ARBA00012483"/>
    </source>
</evidence>
<keyword evidence="7" id="KW-0479">Metal-binding</keyword>
<evidence type="ECO:0000256" key="3">
    <source>
        <dbReference type="ARBA" id="ARBA00004906"/>
    </source>
</evidence>
<dbReference type="SMART" id="SM00184">
    <property type="entry name" value="RING"/>
    <property type="match status" value="1"/>
</dbReference>
<dbReference type="OrthoDB" id="693546at2759"/>
<evidence type="ECO:0000256" key="13">
    <source>
        <dbReference type="PROSITE-ProRule" id="PRU00175"/>
    </source>
</evidence>
<comment type="subcellular location">
    <subcellularLocation>
        <location evidence="2">Membrane</location>
        <topology evidence="2">Single-pass membrane protein</topology>
    </subcellularLocation>
</comment>
<dbReference type="EMBL" id="CM027687">
    <property type="protein sequence ID" value="KAG0520626.1"/>
    <property type="molecule type" value="Genomic_DNA"/>
</dbReference>
<evidence type="ECO:0000256" key="10">
    <source>
        <dbReference type="ARBA" id="ARBA00022833"/>
    </source>
</evidence>
<dbReference type="SUPFAM" id="SSF57850">
    <property type="entry name" value="RING/U-box"/>
    <property type="match status" value="1"/>
</dbReference>
<sequence>MDHSFRRVVEYEGRSYTIVRAARRPRDPRDDEVRDYMGRRVRYEYIIPGPKRARLAASTETIQRLLREVRAGDASQTECAVCLQDYAAEETIRAMPVCAHAFHHHCISEWLSRNAVCPICRRELPLPTHQDQEEQQQQEEEVDDEEDENGVRRSWNWIRVPVSA</sequence>
<dbReference type="GO" id="GO:0061630">
    <property type="term" value="F:ubiquitin protein ligase activity"/>
    <property type="evidence" value="ECO:0007669"/>
    <property type="project" value="UniProtKB-EC"/>
</dbReference>
<feature type="compositionally biased region" description="Acidic residues" evidence="14">
    <location>
        <begin position="133"/>
        <end position="148"/>
    </location>
</feature>
<dbReference type="InterPro" id="IPR013083">
    <property type="entry name" value="Znf_RING/FYVE/PHD"/>
</dbReference>
<keyword evidence="9" id="KW-0833">Ubl conjugation pathway</keyword>
<evidence type="ECO:0000313" key="16">
    <source>
        <dbReference type="EMBL" id="KAG0520626.1"/>
    </source>
</evidence>
<keyword evidence="5" id="KW-0808">Transferase</keyword>
<name>A0A921QHK7_SORBI</name>
<dbReference type="KEGG" id="sbi:8086131"/>
<reference evidence="16" key="2">
    <citation type="submission" date="2020-10" db="EMBL/GenBank/DDBJ databases">
        <authorList>
            <person name="Cooper E.A."/>
            <person name="Brenton Z.W."/>
            <person name="Flinn B.S."/>
            <person name="Jenkins J."/>
            <person name="Shu S."/>
            <person name="Flowers D."/>
            <person name="Luo F."/>
            <person name="Wang Y."/>
            <person name="Xia P."/>
            <person name="Barry K."/>
            <person name="Daum C."/>
            <person name="Lipzen A."/>
            <person name="Yoshinaga Y."/>
            <person name="Schmutz J."/>
            <person name="Saski C."/>
            <person name="Vermerris W."/>
            <person name="Kresovich S."/>
        </authorList>
    </citation>
    <scope>NUCLEOTIDE SEQUENCE</scope>
</reference>
<evidence type="ECO:0000256" key="7">
    <source>
        <dbReference type="ARBA" id="ARBA00022723"/>
    </source>
</evidence>
<evidence type="ECO:0000256" key="6">
    <source>
        <dbReference type="ARBA" id="ARBA00022692"/>
    </source>
</evidence>
<evidence type="ECO:0000256" key="11">
    <source>
        <dbReference type="ARBA" id="ARBA00022989"/>
    </source>
</evidence>
<dbReference type="Gramene" id="EES16932">
    <property type="protein sequence ID" value="EES16932"/>
    <property type="gene ID" value="SORBI_3008G083700"/>
</dbReference>
<protein>
    <recommendedName>
        <fullName evidence="4">RING-type E3 ubiquitin transferase</fullName>
        <ecNumber evidence="4">2.3.2.27</ecNumber>
    </recommendedName>
</protein>
<dbReference type="PANTHER" id="PTHR46913:SF1">
    <property type="entry name" value="RING-H2 FINGER PROTEIN ATL16"/>
    <property type="match status" value="1"/>
</dbReference>
<evidence type="ECO:0000259" key="15">
    <source>
        <dbReference type="PROSITE" id="PS50089"/>
    </source>
</evidence>
<dbReference type="GO" id="GO:0016567">
    <property type="term" value="P:protein ubiquitination"/>
    <property type="evidence" value="ECO:0007669"/>
    <property type="project" value="InterPro"/>
</dbReference>
<evidence type="ECO:0000313" key="17">
    <source>
        <dbReference type="Proteomes" id="UP000807115"/>
    </source>
</evidence>
<keyword evidence="12" id="KW-0472">Membrane</keyword>
<dbReference type="OMA" id="AMPVCAH"/>
<organism evidence="16 17">
    <name type="scientific">Sorghum bicolor</name>
    <name type="common">Sorghum</name>
    <name type="synonym">Sorghum vulgare</name>
    <dbReference type="NCBI Taxonomy" id="4558"/>
    <lineage>
        <taxon>Eukaryota</taxon>
        <taxon>Viridiplantae</taxon>
        <taxon>Streptophyta</taxon>
        <taxon>Embryophyta</taxon>
        <taxon>Tracheophyta</taxon>
        <taxon>Spermatophyta</taxon>
        <taxon>Magnoliopsida</taxon>
        <taxon>Liliopsida</taxon>
        <taxon>Poales</taxon>
        <taxon>Poaceae</taxon>
        <taxon>PACMAD clade</taxon>
        <taxon>Panicoideae</taxon>
        <taxon>Andropogonodae</taxon>
        <taxon>Andropogoneae</taxon>
        <taxon>Sorghinae</taxon>
        <taxon>Sorghum</taxon>
    </lineage>
</organism>
<dbReference type="AlphaFoldDB" id="A0A921QHK7"/>
<accession>A0A921QHK7</accession>
<keyword evidence="6" id="KW-0812">Transmembrane</keyword>
<dbReference type="PROSITE" id="PS50089">
    <property type="entry name" value="ZF_RING_2"/>
    <property type="match status" value="1"/>
</dbReference>
<evidence type="ECO:0000256" key="1">
    <source>
        <dbReference type="ARBA" id="ARBA00000900"/>
    </source>
</evidence>
<evidence type="ECO:0000256" key="5">
    <source>
        <dbReference type="ARBA" id="ARBA00022679"/>
    </source>
</evidence>
<gene>
    <name evidence="16" type="ORF">BDA96_08G090200</name>
</gene>
<proteinExistence type="predicted"/>
<dbReference type="EC" id="2.3.2.27" evidence="4"/>
<evidence type="ECO:0000256" key="8">
    <source>
        <dbReference type="ARBA" id="ARBA00022771"/>
    </source>
</evidence>
<comment type="caution">
    <text evidence="16">The sequence shown here is derived from an EMBL/GenBank/DDBJ whole genome shotgun (WGS) entry which is preliminary data.</text>
</comment>
<evidence type="ECO:0000256" key="14">
    <source>
        <dbReference type="SAM" id="MobiDB-lite"/>
    </source>
</evidence>
<dbReference type="Proteomes" id="UP000807115">
    <property type="component" value="Chromosome 8"/>
</dbReference>
<feature type="region of interest" description="Disordered" evidence="14">
    <location>
        <begin position="128"/>
        <end position="155"/>
    </location>
</feature>
<dbReference type="GO" id="GO:0016020">
    <property type="term" value="C:membrane"/>
    <property type="evidence" value="ECO:0007669"/>
    <property type="project" value="UniProtKB-SubCell"/>
</dbReference>
<evidence type="ECO:0000256" key="9">
    <source>
        <dbReference type="ARBA" id="ARBA00022786"/>
    </source>
</evidence>
<dbReference type="Pfam" id="PF13639">
    <property type="entry name" value="zf-RING_2"/>
    <property type="match status" value="1"/>
</dbReference>